<dbReference type="SUPFAM" id="SSF53850">
    <property type="entry name" value="Periplasmic binding protein-like II"/>
    <property type="match status" value="1"/>
</dbReference>
<evidence type="ECO:0000259" key="9">
    <source>
        <dbReference type="Pfam" id="PF12849"/>
    </source>
</evidence>
<dbReference type="NCBIfam" id="NF008171">
    <property type="entry name" value="PRK10918.1"/>
    <property type="match status" value="1"/>
</dbReference>
<evidence type="ECO:0000256" key="7">
    <source>
        <dbReference type="PIRNR" id="PIRNR002756"/>
    </source>
</evidence>
<dbReference type="NCBIfam" id="TIGR00975">
    <property type="entry name" value="3a0107s03"/>
    <property type="match status" value="1"/>
</dbReference>
<gene>
    <name evidence="10" type="primary">pstS</name>
    <name evidence="10" type="ORF">GFB47_14860</name>
</gene>
<feature type="signal peptide" evidence="8">
    <location>
        <begin position="1"/>
        <end position="25"/>
    </location>
</feature>
<comment type="function">
    <text evidence="1 7">Part of the ABC transporter complex PstSACB involved in phosphate import.</text>
</comment>
<keyword evidence="11" id="KW-1185">Reference proteome</keyword>
<feature type="domain" description="PBP" evidence="9">
    <location>
        <begin position="25"/>
        <end position="308"/>
    </location>
</feature>
<dbReference type="Pfam" id="PF12849">
    <property type="entry name" value="PBP_like_2"/>
    <property type="match status" value="1"/>
</dbReference>
<protein>
    <recommendedName>
        <fullName evidence="4 7">Phosphate-binding protein PstS</fullName>
    </recommendedName>
</protein>
<dbReference type="GO" id="GO:0042301">
    <property type="term" value="F:phosphate ion binding"/>
    <property type="evidence" value="ECO:0007669"/>
    <property type="project" value="InterPro"/>
</dbReference>
<evidence type="ECO:0000313" key="11">
    <source>
        <dbReference type="Proteomes" id="UP000348942"/>
    </source>
</evidence>
<dbReference type="AlphaFoldDB" id="A0A5Q0THM3"/>
<evidence type="ECO:0000256" key="1">
    <source>
        <dbReference type="ARBA" id="ARBA00002841"/>
    </source>
</evidence>
<evidence type="ECO:0000256" key="2">
    <source>
        <dbReference type="ARBA" id="ARBA00008725"/>
    </source>
</evidence>
<dbReference type="PIRSF" id="PIRSF002756">
    <property type="entry name" value="PstS"/>
    <property type="match status" value="1"/>
</dbReference>
<keyword evidence="8" id="KW-0732">Signal</keyword>
<keyword evidence="6 7" id="KW-0592">Phosphate transport</keyword>
<evidence type="ECO:0000256" key="3">
    <source>
        <dbReference type="ARBA" id="ARBA00011529"/>
    </source>
</evidence>
<evidence type="ECO:0000256" key="4">
    <source>
        <dbReference type="ARBA" id="ARBA00021889"/>
    </source>
</evidence>
<dbReference type="Gene3D" id="3.40.190.10">
    <property type="entry name" value="Periplasmic binding protein-like II"/>
    <property type="match status" value="2"/>
</dbReference>
<dbReference type="Proteomes" id="UP000348942">
    <property type="component" value="Chromosome 2"/>
</dbReference>
<dbReference type="InterPro" id="IPR005673">
    <property type="entry name" value="ABC_phos-bd_PstS"/>
</dbReference>
<feature type="chain" id="PRO_5024331532" description="Phosphate-binding protein PstS" evidence="8">
    <location>
        <begin position="26"/>
        <end position="352"/>
    </location>
</feature>
<evidence type="ECO:0000256" key="6">
    <source>
        <dbReference type="ARBA" id="ARBA00022592"/>
    </source>
</evidence>
<dbReference type="GO" id="GO:0043190">
    <property type="term" value="C:ATP-binding cassette (ABC) transporter complex"/>
    <property type="evidence" value="ECO:0007669"/>
    <property type="project" value="InterPro"/>
</dbReference>
<dbReference type="EMBL" id="CP045700">
    <property type="protein sequence ID" value="QGA66678.1"/>
    <property type="molecule type" value="Genomic_DNA"/>
</dbReference>
<dbReference type="RefSeq" id="WP_153448811.1">
    <property type="nucleotide sequence ID" value="NZ_CP045700.1"/>
</dbReference>
<sequence length="352" mass="37853">MKKYTLVLTSLVALSASTLIAPAMAATTINGAGATFPYPVYADWAKAYNQETGVQLNYQAIGSGGGIKQIEANTVDFGASDAPLSKDELDKNGLVQFPAVMGSIVPVVNVKGIKAGELKLSGEALADIYLGKVKYWDDAEVKALNTNLALPHQMVIAVHRSDGSGTTYNYTDYLQRASKTWASQVGMGKEIAWPKAATGLGGKGNAGVANLVKRTPGTIGYVEYAYAEQNNLVYTQMKNKEGHFVKPELAAFQAAAANADWSHAPGFKLMLNDQPGAQSWPMTAATFILMHKEQANPATAKEVLKFFQWGYQHGDIATKLGYVPMPSNVVDMVQTMWSKEIKAKDGSAVYQQ</sequence>
<proteinExistence type="inferred from homology"/>
<dbReference type="PANTHER" id="PTHR42996:SF1">
    <property type="entry name" value="PHOSPHATE-BINDING PROTEIN PSTS"/>
    <property type="match status" value="1"/>
</dbReference>
<dbReference type="PANTHER" id="PTHR42996">
    <property type="entry name" value="PHOSPHATE-BINDING PROTEIN PSTS"/>
    <property type="match status" value="1"/>
</dbReference>
<comment type="similarity">
    <text evidence="2 7">Belongs to the PstS family.</text>
</comment>
<evidence type="ECO:0000256" key="8">
    <source>
        <dbReference type="SAM" id="SignalP"/>
    </source>
</evidence>
<reference evidence="10 11" key="1">
    <citation type="submission" date="2019-10" db="EMBL/GenBank/DDBJ databases">
        <title>Vibrio sp. nov., isolated from Coralline algae surface.</title>
        <authorList>
            <person name="Geng Y."/>
            <person name="Zhang X."/>
        </authorList>
    </citation>
    <scope>NUCLEOTIDE SEQUENCE [LARGE SCALE GENOMIC DNA]</scope>
    <source>
        <strain evidence="10 11">SM1977</strain>
    </source>
</reference>
<dbReference type="InterPro" id="IPR024370">
    <property type="entry name" value="PBP_domain"/>
</dbReference>
<accession>A0A5Q0THM3</accession>
<comment type="subunit">
    <text evidence="3 7">The complex is composed of two ATP-binding proteins (PstB), two transmembrane proteins (PstC and PstA) and a solute-binding protein (PstS).</text>
</comment>
<dbReference type="GO" id="GO:0035435">
    <property type="term" value="P:phosphate ion transmembrane transport"/>
    <property type="evidence" value="ECO:0007669"/>
    <property type="project" value="InterPro"/>
</dbReference>
<dbReference type="CDD" id="cd13565">
    <property type="entry name" value="PBP2_PstS"/>
    <property type="match status" value="1"/>
</dbReference>
<evidence type="ECO:0000256" key="5">
    <source>
        <dbReference type="ARBA" id="ARBA00022448"/>
    </source>
</evidence>
<organism evidence="10 11">
    <name type="scientific">Vibrio algicola</name>
    <dbReference type="NCBI Taxonomy" id="2662262"/>
    <lineage>
        <taxon>Bacteria</taxon>
        <taxon>Pseudomonadati</taxon>
        <taxon>Pseudomonadota</taxon>
        <taxon>Gammaproteobacteria</taxon>
        <taxon>Vibrionales</taxon>
        <taxon>Vibrionaceae</taxon>
        <taxon>Vibrio</taxon>
    </lineage>
</organism>
<keyword evidence="5 7" id="KW-0813">Transport</keyword>
<evidence type="ECO:0000313" key="10">
    <source>
        <dbReference type="EMBL" id="QGA66678.1"/>
    </source>
</evidence>
<dbReference type="InterPro" id="IPR050962">
    <property type="entry name" value="Phosphate-bind_PstS"/>
</dbReference>
<name>A0A5Q0THM3_9VIBR</name>